<name>A0A0F9HCF4_9ZZZZ</name>
<comment type="caution">
    <text evidence="1">The sequence shown here is derived from an EMBL/GenBank/DDBJ whole genome shotgun (WGS) entry which is preliminary data.</text>
</comment>
<gene>
    <name evidence="1" type="ORF">LCGC14_1720430</name>
</gene>
<organism evidence="1">
    <name type="scientific">marine sediment metagenome</name>
    <dbReference type="NCBI Taxonomy" id="412755"/>
    <lineage>
        <taxon>unclassified sequences</taxon>
        <taxon>metagenomes</taxon>
        <taxon>ecological metagenomes</taxon>
    </lineage>
</organism>
<evidence type="ECO:0008006" key="2">
    <source>
        <dbReference type="Google" id="ProtNLM"/>
    </source>
</evidence>
<dbReference type="PANTHER" id="PTHR36891">
    <property type="entry name" value="OS01G0127400 PROTEIN"/>
    <property type="match status" value="1"/>
</dbReference>
<accession>A0A0F9HCF4</accession>
<dbReference type="EMBL" id="LAZR01015473">
    <property type="protein sequence ID" value="KKM12064.1"/>
    <property type="molecule type" value="Genomic_DNA"/>
</dbReference>
<proteinExistence type="predicted"/>
<protein>
    <recommendedName>
        <fullName evidence="2">DUF3326 domain-containing protein</fullName>
    </recommendedName>
</protein>
<dbReference type="PANTHER" id="PTHR36891:SF1">
    <property type="entry name" value="OS01G0127400 PROTEIN"/>
    <property type="match status" value="1"/>
</dbReference>
<dbReference type="Pfam" id="PF11805">
    <property type="entry name" value="DUF3326"/>
    <property type="match status" value="1"/>
</dbReference>
<evidence type="ECO:0000313" key="1">
    <source>
        <dbReference type="EMBL" id="KKM12064.1"/>
    </source>
</evidence>
<dbReference type="AlphaFoldDB" id="A0A0F9HCF4"/>
<dbReference type="InterPro" id="IPR021763">
    <property type="entry name" value="DUF3326"/>
</dbReference>
<sequence length="399" mass="43855">MLVNETVLQVPIFRGRNILDHFAQSIPTSTYERPIRFAVIRTGTYDYHCEVGVLFSREEDPTLNNSIFNFRGRNFENVEKFNAVLVIPTGIGAEIGGHSGDAGAVARLLAQSCDTLILHPNAVNASDINEMPENSLYVEGSTLDRFLMGIVTLEKVRSNRVMLILDKHEDPFFRDAAINSVSAARVSLGMDITVVMMEEDRVLMRSLYSPSSGRAIGRVEYLETLCKVLEEHKGKFDAVAISTIVDIPDGSDKNYYNNEMNLTNPWGGVEAMLTHAISLLFNVPTAHAPMMPSKESLNYDVGVIDPRKSAEAVSTTNLHCVLKGLHKSPKLHFNPLGVGSIGRGLTVEDVSCLVIPDGCVGIPTLAALQQGIPVIAVRENHNHMLNDLEELPFDPGKLF</sequence>
<feature type="non-terminal residue" evidence="1">
    <location>
        <position position="399"/>
    </location>
</feature>
<reference evidence="1" key="1">
    <citation type="journal article" date="2015" name="Nature">
        <title>Complex archaea that bridge the gap between prokaryotes and eukaryotes.</title>
        <authorList>
            <person name="Spang A."/>
            <person name="Saw J.H."/>
            <person name="Jorgensen S.L."/>
            <person name="Zaremba-Niedzwiedzka K."/>
            <person name="Martijn J."/>
            <person name="Lind A.E."/>
            <person name="van Eijk R."/>
            <person name="Schleper C."/>
            <person name="Guy L."/>
            <person name="Ettema T.J."/>
        </authorList>
    </citation>
    <scope>NUCLEOTIDE SEQUENCE</scope>
</reference>